<sequence length="97" mass="11531">MCSAKDWLQSPPSPCNGQRPSRKSKVRVHCLIVRRRYEGTKTEDMEIKNLKLYLENRSILEQNEQLRQKAIRLRQENLALLSEFQKRFKSSQLMTPK</sequence>
<organism evidence="3 4">
    <name type="scientific">Chenopodium quinoa</name>
    <name type="common">Quinoa</name>
    <dbReference type="NCBI Taxonomy" id="63459"/>
    <lineage>
        <taxon>Eukaryota</taxon>
        <taxon>Viridiplantae</taxon>
        <taxon>Streptophyta</taxon>
        <taxon>Embryophyta</taxon>
        <taxon>Tracheophyta</taxon>
        <taxon>Spermatophyta</taxon>
        <taxon>Magnoliopsida</taxon>
        <taxon>eudicotyledons</taxon>
        <taxon>Gunneridae</taxon>
        <taxon>Pentapetalae</taxon>
        <taxon>Caryophyllales</taxon>
        <taxon>Chenopodiaceae</taxon>
        <taxon>Chenopodioideae</taxon>
        <taxon>Atripliceae</taxon>
        <taxon>Chenopodium</taxon>
    </lineage>
</organism>
<evidence type="ECO:0000256" key="1">
    <source>
        <dbReference type="SAM" id="Coils"/>
    </source>
</evidence>
<dbReference type="SMR" id="A0A803LQY2"/>
<dbReference type="PANTHER" id="PTHR33601">
    <property type="entry name" value="PROTEIN LITTLE ZIPPER 4"/>
    <property type="match status" value="1"/>
</dbReference>
<feature type="coiled-coil region" evidence="1">
    <location>
        <begin position="56"/>
        <end position="83"/>
    </location>
</feature>
<accession>A0A803LQY2</accession>
<feature type="region of interest" description="Disordered" evidence="2">
    <location>
        <begin position="1"/>
        <end position="24"/>
    </location>
</feature>
<dbReference type="InterPro" id="IPR039312">
    <property type="entry name" value="ZPR"/>
</dbReference>
<proteinExistence type="predicted"/>
<reference evidence="3" key="2">
    <citation type="submission" date="2021-03" db="UniProtKB">
        <authorList>
            <consortium name="EnsemblPlants"/>
        </authorList>
    </citation>
    <scope>IDENTIFICATION</scope>
</reference>
<evidence type="ECO:0000313" key="3">
    <source>
        <dbReference type="EnsemblPlants" id="AUR62017361-RA:cds"/>
    </source>
</evidence>
<evidence type="ECO:0000313" key="4">
    <source>
        <dbReference type="Proteomes" id="UP000596660"/>
    </source>
</evidence>
<keyword evidence="1" id="KW-0175">Coiled coil</keyword>
<dbReference type="Gramene" id="AUR62017361-RA">
    <property type="protein sequence ID" value="AUR62017361-RA:cds"/>
    <property type="gene ID" value="AUR62017361"/>
</dbReference>
<name>A0A803LQY2_CHEQI</name>
<dbReference type="Proteomes" id="UP000596660">
    <property type="component" value="Unplaced"/>
</dbReference>
<dbReference type="PANTHER" id="PTHR33601:SF21">
    <property type="entry name" value="PROTEIN LITTLE ZIPPER 1-LIKE"/>
    <property type="match status" value="1"/>
</dbReference>
<dbReference type="OMA" id="CISSTEW"/>
<reference evidence="3" key="1">
    <citation type="journal article" date="2017" name="Nature">
        <title>The genome of Chenopodium quinoa.</title>
        <authorList>
            <person name="Jarvis D.E."/>
            <person name="Ho Y.S."/>
            <person name="Lightfoot D.J."/>
            <person name="Schmoeckel S.M."/>
            <person name="Li B."/>
            <person name="Borm T.J.A."/>
            <person name="Ohyanagi H."/>
            <person name="Mineta K."/>
            <person name="Michell C.T."/>
            <person name="Saber N."/>
            <person name="Kharbatia N.M."/>
            <person name="Rupper R.R."/>
            <person name="Sharp A.R."/>
            <person name="Dally N."/>
            <person name="Boughton B.A."/>
            <person name="Woo Y.H."/>
            <person name="Gao G."/>
            <person name="Schijlen E.G.W.M."/>
            <person name="Guo X."/>
            <person name="Momin A.A."/>
            <person name="Negrao S."/>
            <person name="Al-Babili S."/>
            <person name="Gehring C."/>
            <person name="Roessner U."/>
            <person name="Jung C."/>
            <person name="Murphy K."/>
            <person name="Arold S.T."/>
            <person name="Gojobori T."/>
            <person name="van der Linden C.G."/>
            <person name="van Loo E.N."/>
            <person name="Jellen E.N."/>
            <person name="Maughan P.J."/>
            <person name="Tester M."/>
        </authorList>
    </citation>
    <scope>NUCLEOTIDE SEQUENCE [LARGE SCALE GENOMIC DNA]</scope>
    <source>
        <strain evidence="3">cv. PI 614886</strain>
    </source>
</reference>
<evidence type="ECO:0000256" key="2">
    <source>
        <dbReference type="SAM" id="MobiDB-lite"/>
    </source>
</evidence>
<dbReference type="AlphaFoldDB" id="A0A803LQY2"/>
<dbReference type="EnsemblPlants" id="AUR62017361-RA">
    <property type="protein sequence ID" value="AUR62017361-RA:cds"/>
    <property type="gene ID" value="AUR62017361"/>
</dbReference>
<keyword evidence="4" id="KW-1185">Reference proteome</keyword>
<protein>
    <submittedName>
        <fullName evidence="3">Uncharacterized protein</fullName>
    </submittedName>
</protein>